<keyword evidence="1" id="KW-1133">Transmembrane helix</keyword>
<keyword evidence="1" id="KW-0812">Transmembrane</keyword>
<sequence>MQYLIYCVSFIYSFYFTFIRYGVQCFQQVHYMGLILSISYDCLAGILSPTFHSTIVKLFSVSFPF</sequence>
<evidence type="ECO:0000256" key="1">
    <source>
        <dbReference type="SAM" id="Phobius"/>
    </source>
</evidence>
<organism evidence="2">
    <name type="scientific">Petromyces alliaceus</name>
    <name type="common">Aspergillus alliaceus</name>
    <dbReference type="NCBI Taxonomy" id="209559"/>
    <lineage>
        <taxon>Eukaryota</taxon>
        <taxon>Fungi</taxon>
        <taxon>Dikarya</taxon>
        <taxon>Ascomycota</taxon>
        <taxon>Pezizomycotina</taxon>
        <taxon>Eurotiomycetes</taxon>
        <taxon>Eurotiomycetidae</taxon>
        <taxon>Eurotiales</taxon>
        <taxon>Aspergillaceae</taxon>
        <taxon>Aspergillus</taxon>
        <taxon>Aspergillus subgen. Circumdati</taxon>
    </lineage>
</organism>
<accession>A0A5N7CLL3</accession>
<reference evidence="2" key="1">
    <citation type="submission" date="2019-04" db="EMBL/GenBank/DDBJ databases">
        <title>Friends and foes A comparative genomics studyof 23 Aspergillus species from section Flavi.</title>
        <authorList>
            <consortium name="DOE Joint Genome Institute"/>
            <person name="Kjaerbolling I."/>
            <person name="Vesth T."/>
            <person name="Frisvad J.C."/>
            <person name="Nybo J.L."/>
            <person name="Theobald S."/>
            <person name="Kildgaard S."/>
            <person name="Isbrandt T."/>
            <person name="Kuo A."/>
            <person name="Sato A."/>
            <person name="Lyhne E.K."/>
            <person name="Kogle M.E."/>
            <person name="Wiebenga A."/>
            <person name="Kun R.S."/>
            <person name="Lubbers R.J."/>
            <person name="Makela M.R."/>
            <person name="Barry K."/>
            <person name="Chovatia M."/>
            <person name="Clum A."/>
            <person name="Daum C."/>
            <person name="Haridas S."/>
            <person name="He G."/>
            <person name="LaButti K."/>
            <person name="Lipzen A."/>
            <person name="Mondo S."/>
            <person name="Riley R."/>
            <person name="Salamov A."/>
            <person name="Simmons B.A."/>
            <person name="Magnuson J.K."/>
            <person name="Henrissat B."/>
            <person name="Mortensen U.H."/>
            <person name="Larsen T.O."/>
            <person name="Devries R.P."/>
            <person name="Grigoriev I.V."/>
            <person name="Machida M."/>
            <person name="Baker S.E."/>
            <person name="Andersen M.R."/>
        </authorList>
    </citation>
    <scope>NUCLEOTIDE SEQUENCE [LARGE SCALE GENOMIC DNA]</scope>
    <source>
        <strain evidence="2">IBT 14317</strain>
    </source>
</reference>
<feature type="transmembrane region" description="Helical" evidence="1">
    <location>
        <begin position="5"/>
        <end position="23"/>
    </location>
</feature>
<dbReference type="AlphaFoldDB" id="A0A5N7CLL3"/>
<protein>
    <submittedName>
        <fullName evidence="2">Uncharacterized protein</fullName>
    </submittedName>
</protein>
<gene>
    <name evidence="2" type="ORF">BDV23DRAFT_146195</name>
</gene>
<evidence type="ECO:0000313" key="2">
    <source>
        <dbReference type="EMBL" id="KAE8395130.1"/>
    </source>
</evidence>
<proteinExistence type="predicted"/>
<dbReference type="Proteomes" id="UP000326877">
    <property type="component" value="Unassembled WGS sequence"/>
</dbReference>
<keyword evidence="1" id="KW-0472">Membrane</keyword>
<dbReference type="EMBL" id="ML735220">
    <property type="protein sequence ID" value="KAE8395130.1"/>
    <property type="molecule type" value="Genomic_DNA"/>
</dbReference>
<feature type="transmembrane region" description="Helical" evidence="1">
    <location>
        <begin position="29"/>
        <end position="47"/>
    </location>
</feature>
<name>A0A5N7CLL3_PETAA</name>